<dbReference type="InterPro" id="IPR013087">
    <property type="entry name" value="Znf_C2H2_type"/>
</dbReference>
<dbReference type="PANTHER" id="PTHR24406">
    <property type="entry name" value="TRANSCRIPTIONAL REPRESSOR CTCFL-RELATED"/>
    <property type="match status" value="1"/>
</dbReference>
<accession>A0A8B7P6E8</accession>
<keyword evidence="5" id="KW-0862">Zinc</keyword>
<comment type="subcellular location">
    <subcellularLocation>
        <location evidence="1">Nucleus</location>
    </subcellularLocation>
</comment>
<evidence type="ECO:0000256" key="6">
    <source>
        <dbReference type="ARBA" id="ARBA00023242"/>
    </source>
</evidence>
<dbReference type="RefSeq" id="XP_018021618.1">
    <property type="nucleotide sequence ID" value="XM_018166129.2"/>
</dbReference>
<dbReference type="GO" id="GO:0005634">
    <property type="term" value="C:nucleus"/>
    <property type="evidence" value="ECO:0007669"/>
    <property type="project" value="UniProtKB-SubCell"/>
</dbReference>
<feature type="domain" description="C2H2-type" evidence="8">
    <location>
        <begin position="841"/>
        <end position="863"/>
    </location>
</feature>
<dbReference type="SMART" id="SM00355">
    <property type="entry name" value="ZnF_C2H2"/>
    <property type="match status" value="8"/>
</dbReference>
<evidence type="ECO:0000313" key="9">
    <source>
        <dbReference type="Proteomes" id="UP000694843"/>
    </source>
</evidence>
<evidence type="ECO:0000256" key="4">
    <source>
        <dbReference type="ARBA" id="ARBA00022771"/>
    </source>
</evidence>
<name>A0A8B7P6E8_HYAAZ</name>
<dbReference type="KEGG" id="hazt:108677838"/>
<evidence type="ECO:0000256" key="7">
    <source>
        <dbReference type="PROSITE-ProRule" id="PRU00042"/>
    </source>
</evidence>
<dbReference type="GO" id="GO:0008270">
    <property type="term" value="F:zinc ion binding"/>
    <property type="evidence" value="ECO:0007669"/>
    <property type="project" value="UniProtKB-KW"/>
</dbReference>
<dbReference type="Pfam" id="PF00096">
    <property type="entry name" value="zf-C2H2"/>
    <property type="match status" value="2"/>
</dbReference>
<reference evidence="10" key="1">
    <citation type="submission" date="2025-08" db="UniProtKB">
        <authorList>
            <consortium name="RefSeq"/>
        </authorList>
    </citation>
    <scope>IDENTIFICATION</scope>
    <source>
        <tissue evidence="10">Whole organism</tissue>
    </source>
</reference>
<evidence type="ECO:0000256" key="1">
    <source>
        <dbReference type="ARBA" id="ARBA00004123"/>
    </source>
</evidence>
<evidence type="ECO:0000256" key="2">
    <source>
        <dbReference type="ARBA" id="ARBA00022723"/>
    </source>
</evidence>
<evidence type="ECO:0000256" key="3">
    <source>
        <dbReference type="ARBA" id="ARBA00022737"/>
    </source>
</evidence>
<dbReference type="SUPFAM" id="SSF57667">
    <property type="entry name" value="beta-beta-alpha zinc fingers"/>
    <property type="match status" value="2"/>
</dbReference>
<keyword evidence="6" id="KW-0539">Nucleus</keyword>
<feature type="domain" description="C2H2-type" evidence="8">
    <location>
        <begin position="868"/>
        <end position="896"/>
    </location>
</feature>
<dbReference type="PROSITE" id="PS50157">
    <property type="entry name" value="ZINC_FINGER_C2H2_2"/>
    <property type="match status" value="4"/>
</dbReference>
<proteinExistence type="predicted"/>
<organism evidence="9 10">
    <name type="scientific">Hyalella azteca</name>
    <name type="common">Amphipod</name>
    <dbReference type="NCBI Taxonomy" id="294128"/>
    <lineage>
        <taxon>Eukaryota</taxon>
        <taxon>Metazoa</taxon>
        <taxon>Ecdysozoa</taxon>
        <taxon>Arthropoda</taxon>
        <taxon>Crustacea</taxon>
        <taxon>Multicrustacea</taxon>
        <taxon>Malacostraca</taxon>
        <taxon>Eumalacostraca</taxon>
        <taxon>Peracarida</taxon>
        <taxon>Amphipoda</taxon>
        <taxon>Senticaudata</taxon>
        <taxon>Talitrida</taxon>
        <taxon>Talitroidea</taxon>
        <taxon>Hyalellidae</taxon>
        <taxon>Hyalella</taxon>
    </lineage>
</organism>
<evidence type="ECO:0000259" key="8">
    <source>
        <dbReference type="PROSITE" id="PS50157"/>
    </source>
</evidence>
<dbReference type="OrthoDB" id="427030at2759"/>
<feature type="domain" description="C2H2-type" evidence="8">
    <location>
        <begin position="927"/>
        <end position="954"/>
    </location>
</feature>
<keyword evidence="4 7" id="KW-0863">Zinc-finger</keyword>
<sequence length="1310" mass="147326">MKVLKGCPKINTLPLKFGNLKSDGLASPIQVLDGQNIFDISDLCYFWPMNSSREEFGTSEEVSALPRLGYCTKKLQASGPPKLSTTLLQISSNHSTVQEETTKLSTTGGLKMSAGRVVSQRSHGNADYGKRVQLEEMIKIELTQDLNGYYIHSREEKATSDSILINAKERTTVSNFVSFTLSDNEYDDIHCKIANSNDISEDIGEPLEPSLRSALHVTGRSGSKVKERWHSKGQVSLPSTLNKVRESSTKRSTKPHKSTTFLTNHFCKICLLVFPTVARRNAHMKLHRANYQCKFCGRNICSEGQLFRHFEKVHHLMLVVPELEFRRISGRFQITATPKSINFDGSSAVDFDRSQLSNLLEVSQVKKNEPLSSSSNSECRITLEISEDQDEIVEINVNAAESASDVKSEGATAVSKNETLGTNEDVESRSEFCRGLEIDVNNQSSAGTHPRSCLFAKLQDEKCRMPCISDNDPLPAGPAKASLLNKRRLLSAHRPTHKRRLRGGKRNIRLAKDKTTRRVIGEILTTKKITRLDILNDENTEFEVSMNCRSSKATSTETPTGKLSPYQFNCDLKPKISKPGVDCSNWSDELFAREHINKESKSVEFDQNLILKERTPGCVTSSDKIGIQPPSKEDGVQQTTYNLRSRQIYLNKQTENKIKRISASSEALTKANNNVLFPDNFADRKVETNATGEESMESPYPPKQLCSVKIMESLGKVTHSIPEAKRGLKFHINASDDNKCAESSHAIKYLPAMKKSRTKSRPAIVKRISLSIQDSVSRLRAMKQGQVVLESDTPLVTSSYKQFRKKDKRYPCPCPHTGCPRVMASKNALRYHLETHMKLSFPCQMCGKIFGHKLSLNNHMLVHQKPTFECPRCDRKFRKNFPLQRHIQETHQRRPVHECQICAQKFVTYREMYCHRKKHDNRGGRCFFCNVCRTGFTRKTHLATHVTQHSARPDTRFMYRCNYCSDLIVFRTYMSVKLHCLQLHPNDQLPTAFECRLWVVKGTDLVRDNLKMRLPQPQDNFEDDFSFSDRPGAVSRYHQGSVEAFGNEGDIYSSHIETKYMAEAPHRENSRQAPRVIYLAEGSAVNVALDSSVTANVPGVEGIQVGSPVDRSSKSVKPRTIFPNRKMDDELCYINSSSYGKSEMERTFDVFDSPTHVCGETLSRAYFDVPNSSADPVNTADVSSKTDISPIQPADSKFCCFDVGPSDIPMSDVYVDLENSFVGQNVEVPFALDEPEYFLDGKISDTLNSYNGTDRNSVKVDPFLDFWDTESSETTSFDGSGLALENSSFCDDDKSFESGYASGCASYITP</sequence>
<dbReference type="PROSITE" id="PS00028">
    <property type="entry name" value="ZINC_FINGER_C2H2_1"/>
    <property type="match status" value="4"/>
</dbReference>
<dbReference type="Proteomes" id="UP000694843">
    <property type="component" value="Unplaced"/>
</dbReference>
<keyword evidence="3" id="KW-0677">Repeat</keyword>
<dbReference type="InterPro" id="IPR036236">
    <property type="entry name" value="Znf_C2H2_sf"/>
</dbReference>
<keyword evidence="9" id="KW-1185">Reference proteome</keyword>
<dbReference type="Gene3D" id="3.30.160.60">
    <property type="entry name" value="Classic Zinc Finger"/>
    <property type="match status" value="3"/>
</dbReference>
<feature type="domain" description="C2H2-type" evidence="8">
    <location>
        <begin position="291"/>
        <end position="314"/>
    </location>
</feature>
<protein>
    <submittedName>
        <fullName evidence="10">Uncharacterized protein LOC108677838 isoform X1</fullName>
    </submittedName>
</protein>
<evidence type="ECO:0000256" key="5">
    <source>
        <dbReference type="ARBA" id="ARBA00022833"/>
    </source>
</evidence>
<evidence type="ECO:0000313" key="10">
    <source>
        <dbReference type="RefSeq" id="XP_018021618.1"/>
    </source>
</evidence>
<keyword evidence="2" id="KW-0479">Metal-binding</keyword>
<dbReference type="GeneID" id="108677838"/>
<gene>
    <name evidence="10" type="primary">LOC108677838</name>
</gene>
<dbReference type="InterPro" id="IPR050888">
    <property type="entry name" value="ZnF_C2H2-type_TF"/>
</dbReference>